<dbReference type="GO" id="GO:0008270">
    <property type="term" value="F:zinc ion binding"/>
    <property type="evidence" value="ECO:0007669"/>
    <property type="project" value="UniProtKB-KW"/>
</dbReference>
<gene>
    <name evidence="8" type="ORF">J3R30DRAFT_3706847</name>
</gene>
<dbReference type="InterPro" id="IPR013087">
    <property type="entry name" value="Znf_C2H2_type"/>
</dbReference>
<sequence>MPRATAFKFVDESSCECNECGLVLARPSDMRRHMRTHGIGMNQAKYQCTWDGCLFEAIQKSNFDTHYRTHLKDKSQACPSCDFKTCDPGSLTRHRKRIHSYVPKPRKARATKIQRDNSSDRSISPSLTWVSSESSESTSLPSPSSNSSFEPTMDFSSLTSTSNVEPSTTTDTDEFYKLFFPDGLPTDFNLFYEPNCMSGLGYSTFDAFGPRPLLPALESTPSLEPFRPLHVSHSPELSFHLAASYKTSPFTTIPDVDSQALHTLTCGVFQDNVGIPIQQPLPNPYDTLIQQMSEMDPSISVTISDHDFRTIFGCEYEHFLAAKAQNSSPNPSCSSGSTGHSTSTSQSPRPFTGSLLAELYAPIDL</sequence>
<evidence type="ECO:0000313" key="8">
    <source>
        <dbReference type="EMBL" id="KAJ4475000.1"/>
    </source>
</evidence>
<dbReference type="Proteomes" id="UP001150266">
    <property type="component" value="Unassembled WGS sequence"/>
</dbReference>
<dbReference type="PROSITE" id="PS00028">
    <property type="entry name" value="ZINC_FINGER_C2H2_1"/>
    <property type="match status" value="1"/>
</dbReference>
<dbReference type="PROSITE" id="PS50157">
    <property type="entry name" value="ZINC_FINGER_C2H2_2"/>
    <property type="match status" value="2"/>
</dbReference>
<keyword evidence="4" id="KW-0862">Zinc</keyword>
<keyword evidence="2" id="KW-0677">Repeat</keyword>
<feature type="compositionally biased region" description="Low complexity" evidence="6">
    <location>
        <begin position="327"/>
        <end position="347"/>
    </location>
</feature>
<feature type="domain" description="C2H2-type" evidence="7">
    <location>
        <begin position="15"/>
        <end position="37"/>
    </location>
</feature>
<evidence type="ECO:0000256" key="2">
    <source>
        <dbReference type="ARBA" id="ARBA00022737"/>
    </source>
</evidence>
<evidence type="ECO:0000256" key="4">
    <source>
        <dbReference type="ARBA" id="ARBA00022833"/>
    </source>
</evidence>
<dbReference type="EMBL" id="JAOTPV010000015">
    <property type="protein sequence ID" value="KAJ4475000.1"/>
    <property type="molecule type" value="Genomic_DNA"/>
</dbReference>
<evidence type="ECO:0000256" key="5">
    <source>
        <dbReference type="PROSITE-ProRule" id="PRU00042"/>
    </source>
</evidence>
<comment type="caution">
    <text evidence="8">The sequence shown here is derived from an EMBL/GenBank/DDBJ whole genome shotgun (WGS) entry which is preliminary data.</text>
</comment>
<reference evidence="8" key="1">
    <citation type="submission" date="2022-08" db="EMBL/GenBank/DDBJ databases">
        <title>A Global Phylogenomic Analysis of the Shiitake Genus Lentinula.</title>
        <authorList>
            <consortium name="DOE Joint Genome Institute"/>
            <person name="Sierra-Patev S."/>
            <person name="Min B."/>
            <person name="Naranjo-Ortiz M."/>
            <person name="Looney B."/>
            <person name="Konkel Z."/>
            <person name="Slot J.C."/>
            <person name="Sakamoto Y."/>
            <person name="Steenwyk J.L."/>
            <person name="Rokas A."/>
            <person name="Carro J."/>
            <person name="Camarero S."/>
            <person name="Ferreira P."/>
            <person name="Molpeceres G."/>
            <person name="Ruiz-Duenas F.J."/>
            <person name="Serrano A."/>
            <person name="Henrissat B."/>
            <person name="Drula E."/>
            <person name="Hughes K.W."/>
            <person name="Mata J.L."/>
            <person name="Ishikawa N.K."/>
            <person name="Vargas-Isla R."/>
            <person name="Ushijima S."/>
            <person name="Smith C.A."/>
            <person name="Ahrendt S."/>
            <person name="Andreopoulos W."/>
            <person name="He G."/>
            <person name="Labutti K."/>
            <person name="Lipzen A."/>
            <person name="Ng V."/>
            <person name="Riley R."/>
            <person name="Sandor L."/>
            <person name="Barry K."/>
            <person name="Martinez A.T."/>
            <person name="Xiao Y."/>
            <person name="Gibbons J.G."/>
            <person name="Terashima K."/>
            <person name="Grigoriev I.V."/>
            <person name="Hibbett D.S."/>
        </authorList>
    </citation>
    <scope>NUCLEOTIDE SEQUENCE</scope>
    <source>
        <strain evidence="8">JLM2183</strain>
    </source>
</reference>
<dbReference type="InterPro" id="IPR036236">
    <property type="entry name" value="Znf_C2H2_sf"/>
</dbReference>
<evidence type="ECO:0000259" key="7">
    <source>
        <dbReference type="PROSITE" id="PS50157"/>
    </source>
</evidence>
<dbReference type="Gene3D" id="3.30.160.60">
    <property type="entry name" value="Classic Zinc Finger"/>
    <property type="match status" value="2"/>
</dbReference>
<keyword evidence="1" id="KW-0479">Metal-binding</keyword>
<evidence type="ECO:0000256" key="1">
    <source>
        <dbReference type="ARBA" id="ARBA00022723"/>
    </source>
</evidence>
<feature type="domain" description="C2H2-type" evidence="7">
    <location>
        <begin position="46"/>
        <end position="75"/>
    </location>
</feature>
<feature type="region of interest" description="Disordered" evidence="6">
    <location>
        <begin position="327"/>
        <end position="350"/>
    </location>
</feature>
<feature type="compositionally biased region" description="Basic residues" evidence="6">
    <location>
        <begin position="97"/>
        <end position="112"/>
    </location>
</feature>
<feature type="compositionally biased region" description="Low complexity" evidence="6">
    <location>
        <begin position="124"/>
        <end position="152"/>
    </location>
</feature>
<dbReference type="SUPFAM" id="SSF57667">
    <property type="entry name" value="beta-beta-alpha zinc fingers"/>
    <property type="match status" value="2"/>
</dbReference>
<feature type="region of interest" description="Disordered" evidence="6">
    <location>
        <begin position="97"/>
        <end position="169"/>
    </location>
</feature>
<accession>A0A9W9A6X0</accession>
<evidence type="ECO:0000313" key="9">
    <source>
        <dbReference type="Proteomes" id="UP001150266"/>
    </source>
</evidence>
<organism evidence="8 9">
    <name type="scientific">Lentinula aciculospora</name>
    <dbReference type="NCBI Taxonomy" id="153920"/>
    <lineage>
        <taxon>Eukaryota</taxon>
        <taxon>Fungi</taxon>
        <taxon>Dikarya</taxon>
        <taxon>Basidiomycota</taxon>
        <taxon>Agaricomycotina</taxon>
        <taxon>Agaricomycetes</taxon>
        <taxon>Agaricomycetidae</taxon>
        <taxon>Agaricales</taxon>
        <taxon>Marasmiineae</taxon>
        <taxon>Omphalotaceae</taxon>
        <taxon>Lentinula</taxon>
    </lineage>
</organism>
<dbReference type="PANTHER" id="PTHR24379">
    <property type="entry name" value="KRAB AND ZINC FINGER DOMAIN-CONTAINING"/>
    <property type="match status" value="1"/>
</dbReference>
<keyword evidence="9" id="KW-1185">Reference proteome</keyword>
<dbReference type="AlphaFoldDB" id="A0A9W9A6X0"/>
<protein>
    <recommendedName>
        <fullName evidence="7">C2H2-type domain-containing protein</fullName>
    </recommendedName>
</protein>
<dbReference type="SMART" id="SM00355">
    <property type="entry name" value="ZnF_C2H2"/>
    <property type="match status" value="3"/>
</dbReference>
<feature type="compositionally biased region" description="Polar residues" evidence="6">
    <location>
        <begin position="154"/>
        <end position="169"/>
    </location>
</feature>
<evidence type="ECO:0000256" key="3">
    <source>
        <dbReference type="ARBA" id="ARBA00022771"/>
    </source>
</evidence>
<keyword evidence="3 5" id="KW-0863">Zinc-finger</keyword>
<dbReference type="Pfam" id="PF00096">
    <property type="entry name" value="zf-C2H2"/>
    <property type="match status" value="1"/>
</dbReference>
<name>A0A9W9A6X0_9AGAR</name>
<dbReference type="OrthoDB" id="654211at2759"/>
<evidence type="ECO:0000256" key="6">
    <source>
        <dbReference type="SAM" id="MobiDB-lite"/>
    </source>
</evidence>
<dbReference type="PANTHER" id="PTHR24379:SF121">
    <property type="entry name" value="C2H2-TYPE DOMAIN-CONTAINING PROTEIN"/>
    <property type="match status" value="1"/>
</dbReference>
<proteinExistence type="predicted"/>